<reference evidence="1" key="1">
    <citation type="journal article" date="2023" name="Mol. Biol. Evol.">
        <title>Third-Generation Sequencing Reveals the Adaptive Role of the Epigenome in Three Deep-Sea Polychaetes.</title>
        <authorList>
            <person name="Perez M."/>
            <person name="Aroh O."/>
            <person name="Sun Y."/>
            <person name="Lan Y."/>
            <person name="Juniper S.K."/>
            <person name="Young C.R."/>
            <person name="Angers B."/>
            <person name="Qian P.Y."/>
        </authorList>
    </citation>
    <scope>NUCLEOTIDE SEQUENCE</scope>
    <source>
        <strain evidence="1">P08H-3</strain>
    </source>
</reference>
<accession>A0AAD9JR76</accession>
<organism evidence="1 2">
    <name type="scientific">Paralvinella palmiformis</name>
    <dbReference type="NCBI Taxonomy" id="53620"/>
    <lineage>
        <taxon>Eukaryota</taxon>
        <taxon>Metazoa</taxon>
        <taxon>Spiralia</taxon>
        <taxon>Lophotrochozoa</taxon>
        <taxon>Annelida</taxon>
        <taxon>Polychaeta</taxon>
        <taxon>Sedentaria</taxon>
        <taxon>Canalipalpata</taxon>
        <taxon>Terebellida</taxon>
        <taxon>Terebelliformia</taxon>
        <taxon>Alvinellidae</taxon>
        <taxon>Paralvinella</taxon>
    </lineage>
</organism>
<name>A0AAD9JR76_9ANNE</name>
<dbReference type="Proteomes" id="UP001208570">
    <property type="component" value="Unassembled WGS sequence"/>
</dbReference>
<sequence length="127" mass="15215">MFINYNYLFQVELNTVVQMELHILTRPGEKEEWMQKRHCQEIEMLLSDVIKNRVNDELKRSQTKKLRKKWAHCPQKPRSDFDTFTQPQILTGYRSLRIFREKLVVFVYHLAGYTSYQKGLVSAFGTI</sequence>
<gene>
    <name evidence="1" type="ORF">LSH36_207g01017</name>
</gene>
<protein>
    <submittedName>
        <fullName evidence="1">Uncharacterized protein</fullName>
    </submittedName>
</protein>
<evidence type="ECO:0000313" key="2">
    <source>
        <dbReference type="Proteomes" id="UP001208570"/>
    </source>
</evidence>
<dbReference type="AlphaFoldDB" id="A0AAD9JR76"/>
<dbReference type="EMBL" id="JAODUP010000207">
    <property type="protein sequence ID" value="KAK2156675.1"/>
    <property type="molecule type" value="Genomic_DNA"/>
</dbReference>
<proteinExistence type="predicted"/>
<keyword evidence="2" id="KW-1185">Reference proteome</keyword>
<evidence type="ECO:0000313" key="1">
    <source>
        <dbReference type="EMBL" id="KAK2156675.1"/>
    </source>
</evidence>
<comment type="caution">
    <text evidence="1">The sequence shown here is derived from an EMBL/GenBank/DDBJ whole genome shotgun (WGS) entry which is preliminary data.</text>
</comment>